<reference evidence="4" key="1">
    <citation type="submission" date="2017-03" db="EMBL/GenBank/DDBJ databases">
        <authorList>
            <consortium name="AG Boll"/>
        </authorList>
    </citation>
    <scope>NUCLEOTIDE SEQUENCE [LARGE SCALE GENOMIC DNA]</scope>
    <source>
        <strain evidence="4">Chol</strain>
    </source>
</reference>
<dbReference type="Pfam" id="PF21277">
    <property type="entry name" value="T6SS_VgrG3-like_C"/>
    <property type="match status" value="1"/>
</dbReference>
<evidence type="ECO:0000313" key="4">
    <source>
        <dbReference type="EMBL" id="SMB29030.1"/>
    </source>
</evidence>
<evidence type="ECO:0000259" key="3">
    <source>
        <dbReference type="SMART" id="SM00912"/>
    </source>
</evidence>
<dbReference type="InterPro" id="IPR008638">
    <property type="entry name" value="FhaB/CdiA-like_TPS"/>
</dbReference>
<protein>
    <submittedName>
        <fullName evidence="4">Hemagglutinin-related protein</fullName>
    </submittedName>
</protein>
<feature type="domain" description="Filamentous haemagglutinin FhaB/tRNA nuclease CdiA-like TPS" evidence="3">
    <location>
        <begin position="100"/>
        <end position="220"/>
    </location>
</feature>
<feature type="region of interest" description="Disordered" evidence="2">
    <location>
        <begin position="1606"/>
        <end position="1625"/>
    </location>
</feature>
<dbReference type="RefSeq" id="WP_154717214.1">
    <property type="nucleotide sequence ID" value="NZ_LT837803.1"/>
</dbReference>
<evidence type="ECO:0000256" key="1">
    <source>
        <dbReference type="SAM" id="Coils"/>
    </source>
</evidence>
<dbReference type="InterPro" id="IPR025157">
    <property type="entry name" value="Hemagglutinin_rpt"/>
</dbReference>
<evidence type="ECO:0000313" key="5">
    <source>
        <dbReference type="Proteomes" id="UP000242886"/>
    </source>
</evidence>
<dbReference type="SMART" id="SM00912">
    <property type="entry name" value="Haemagg_act"/>
    <property type="match status" value="1"/>
</dbReference>
<dbReference type="InterPro" id="IPR010069">
    <property type="entry name" value="CdiA_FHA1_rpt"/>
</dbReference>
<dbReference type="GO" id="GO:0003824">
    <property type="term" value="F:catalytic activity"/>
    <property type="evidence" value="ECO:0007669"/>
    <property type="project" value="UniProtKB-ARBA"/>
</dbReference>
<dbReference type="SUPFAM" id="SSF51126">
    <property type="entry name" value="Pectin lyase-like"/>
    <property type="match status" value="1"/>
</dbReference>
<dbReference type="Proteomes" id="UP000242886">
    <property type="component" value="Chromosome SDENCHOL"/>
</dbReference>
<organism evidence="4 5">
    <name type="scientific">Sterolibacterium denitrificans</name>
    <dbReference type="NCBI Taxonomy" id="157592"/>
    <lineage>
        <taxon>Bacteria</taxon>
        <taxon>Pseudomonadati</taxon>
        <taxon>Pseudomonadota</taxon>
        <taxon>Betaproteobacteria</taxon>
        <taxon>Nitrosomonadales</taxon>
        <taxon>Sterolibacteriaceae</taxon>
        <taxon>Sterolibacterium</taxon>
    </lineage>
</organism>
<feature type="coiled-coil region" evidence="1">
    <location>
        <begin position="2341"/>
        <end position="2436"/>
    </location>
</feature>
<name>A0A7Z7HT00_9PROT</name>
<dbReference type="InterPro" id="IPR011050">
    <property type="entry name" value="Pectin_lyase_fold/virulence"/>
</dbReference>
<dbReference type="NCBIfam" id="TIGR01901">
    <property type="entry name" value="adhes_NPXG"/>
    <property type="match status" value="1"/>
</dbReference>
<dbReference type="NCBIfam" id="TIGR01731">
    <property type="entry name" value="fil_hemag_20aa"/>
    <property type="match status" value="11"/>
</dbReference>
<dbReference type="Pfam" id="PF13332">
    <property type="entry name" value="Fil_haemagg_2"/>
    <property type="match status" value="2"/>
</dbReference>
<dbReference type="Gene3D" id="2.160.20.10">
    <property type="entry name" value="Single-stranded right-handed beta-helix, Pectin lyase-like"/>
    <property type="match status" value="1"/>
</dbReference>
<accession>A0A7Z7HT00</accession>
<keyword evidence="1" id="KW-0175">Coiled coil</keyword>
<sequence>MNAQCYRIIYNKARGLLMAVAETAPSRGKARGVTVTTTVAASGKRPRRLSARLKPLARLVWRALGWASCLGGLLMPAAQAQIVADPGAPGNQRPTVLNAFNGVPLVNIQTPSAAGVSRNAYQQFDVQTQGAILNNSHANVQTQLGGWVQGNPWLATGSARVILNEVHSSDPSLLQGYLEVAGPRAQVVIANPAGVSCDGCGFINAHRATLTTGEPILDGGRLAGYRVQEGTVSITGLGLDAGSADYTEILARAVQIHAGLWAHQLAIVAGANQIDVDPASGDAQVTGSSSIAGIGPAPTFAIDTALLGGMYAGKISLIASEAGVGVRHAGKMYASVGDVVITANGRLENAGHIASGGDTRIRIDAQDDVQNTGIIYAQGNLSLDTRGDIDNTSGGAIIGNAAASIEAGALDNRGGQIQAAGPLDITLSGVLDNTRSLVRSGQALRISATGIINTHTQSEDESDDQGLEGETIVLNAARIDNAGGAIRANRDATLTSDGLIDNAAGLISAGNDLTLRDPFAETAPAHPTLAIANTGGTLIAGRQLRIDGAGLSGDGNVLSQGDLNLTLRHGLANTGQIIANGNASVETAAALSNQGLLAAAGSLTARAATLDNQAGGTISAARIDLQAGDGHTLTNRGLINGGETLLRSQTLDNLGTGRIYGDHVAIGASTLNNRAEDDIAPVIAARERLDIGALAIDNSGHALLFSGGDIAIGGSLDDGHRATSQAEILNNASARIEAMGALEIAARTLDNTNQDFSTAIETLAAQSITEYQGAGSPNRYAPDAPDVYIYNDESDHLHTPEGNHESWSAYRYTRTTTETRVQTSDPASITAGGDLRITADTVNNDKSHIIAGGTLSGTIGTLNNTEVAGERVITDAGTVTSYWRNHEKGRDNTGSSMAGYLPAPTIQAISLTPTVYLQNTAPASSGTTLAALTTTRLGQAPAAVSSAAGTTPIVQILLPGSSDASDPADVVRSGGIDTRVPDSRLFGLTPDPAAPYLIETDPAFADYRTWLSSDYLLAALALDPATTQKRLGDGYYEQKLIREQVAQLTGRRFLAGHADDEAQYAALMDNGLTFAQAYDLIPGVALSAAQMAALTSDIVWLVAQDVTLADGSTTQALVPQVYVRLQEGDLQAGGALIAGQDVRLDLSGDLLNGGTITGRQLVAIDAENLHNLQGRILGNTVQVAARADLDNIGGLIAANEALLASAGRDLTVESTTRNQHNAQGSQTNVERIAGLYVTAAEGMLLASAGRDMSLVAAAIQNQGAGRTQLIAQRNLTLGTVTQGQSQSIVWDAGNRRDESRAAEVGTRIATQGDLRLAAGQDLAARAAEVGSQAGALAVAAGQDLTIAAGMANVQVDEAHQHTGRSSAFSSKTLTTRDTLDQTTAILSAVSGETLSLTAGNDVAVRGSNLVSDAGTTLAAGRDLTIEAATETTTESHFRDEKKSGLFSTGGLGITIGTQQQSIDQQGLGQTAAASTVGSVQGDVTLLAGAHYRQTGSDVLAPQGDVSIAAQAVEIEAARETSQSRVEQQFKQSGLTVSLGSPVISAVQTVQQVAQAAGDTRDGRMQALAAASAGLAGYQGYQAVVAGQAVQDGNLADQAGGVSLSVSLGSSKSQSTSTQTSDTAAGSTVAAGGDVTILAMGNGEKSDITVQGSSVSAGRNVSLLAEDEIKLLAAANTGHSQSNSTSSSASIGVSLNLGVQTGLSVGVAASKGTGQADGDDLVWTNTNVSAGETARLASGGDTTLRGAVIEAPQVIADVGGNLAIESLQDTSTYNSQQHSSGFSISVPILGAGGFGGSIGGGKSNVDSTYASVNEQSGIRAGDEGFQVDVQGDTTLTGGAITSTQPAIDEGKNHFETGGELSLADITNHAEYEGKGASINLGAGISLDGKLTPQGTSAGVGEDENSAGSMTLAAISGIAGNKDARTGDAETGIAPIFDAEKVQKEIDAQVQITQVFGQQASKAVGDYAEQQLRQANILRAEGKEDEANTIEAQWGKNGTLRLAAHTLIGSLTGGASGAAGAAAGTLTAPAVADALANANIDGLLATTLTGLASTAAGALAGGSAGAATAFNEVTNNYLSHLEEAALKRAKAECARTSNSPACAEQTRLENLDRQRDEEIQPLIDTCRQQAKGVDCDAMARHYAETNGFGYASAKYESSGRSGSPFSFNGKLEGEGEDAHYVAPQIKMKDGTTKTDPGGLSYGMFQLSSERGGLEDFLNYLKLNTSPEAQNFYQELTAVGGLSAARAGTPAFVDKFMELTQHDPQFIEYQFESINQGSNMTRIRKQLDTVGQSFDALDTEHKEAIFSSSVQHGGGGANKAVQYAFSPKLYDEIETRYGLRLMEYQEAVAEGKKLQSQATTLESQAKTLESQAKAMESQKSNLLQQQVNLLQQGQQAGTGQIQDLQRQINALDQKIEAQNTQIEAQNAKIEAQNAKVTANDKLIQETKAWLVKNAKDSIEDGERFIHDIYEWRIKNNPGEATTRYIPERDMLLQQLRDRQQQNNKK</sequence>
<dbReference type="EMBL" id="LT837803">
    <property type="protein sequence ID" value="SMB29030.1"/>
    <property type="molecule type" value="Genomic_DNA"/>
</dbReference>
<dbReference type="Pfam" id="PF13018">
    <property type="entry name" value="ESPR"/>
    <property type="match status" value="1"/>
</dbReference>
<dbReference type="InterPro" id="IPR012334">
    <property type="entry name" value="Pectin_lyas_fold"/>
</dbReference>
<dbReference type="InterPro" id="IPR049073">
    <property type="entry name" value="T6SS_VgrG3-like_C"/>
</dbReference>
<keyword evidence="5" id="KW-1185">Reference proteome</keyword>
<proteinExistence type="predicted"/>
<dbReference type="InterPro" id="IPR024973">
    <property type="entry name" value="ESPR"/>
</dbReference>
<evidence type="ECO:0000256" key="2">
    <source>
        <dbReference type="SAM" id="MobiDB-lite"/>
    </source>
</evidence>
<dbReference type="Pfam" id="PF05860">
    <property type="entry name" value="TPS"/>
    <property type="match status" value="1"/>
</dbReference>
<gene>
    <name evidence="4" type="ORF">SDENCHOL_20743</name>
</gene>